<dbReference type="Gene3D" id="3.40.50.150">
    <property type="entry name" value="Vaccinia Virus protein VP39"/>
    <property type="match status" value="1"/>
</dbReference>
<evidence type="ECO:0000259" key="4">
    <source>
        <dbReference type="Pfam" id="PF13847"/>
    </source>
</evidence>
<comment type="similarity">
    <text evidence="1">Belongs to the methyltransferase superfamily.</text>
</comment>
<proteinExistence type="inferred from homology"/>
<gene>
    <name evidence="5" type="ORF">PT974_02343</name>
</gene>
<keyword evidence="2 5" id="KW-0489">Methyltransferase</keyword>
<evidence type="ECO:0000313" key="5">
    <source>
        <dbReference type="EMBL" id="KAK5996994.1"/>
    </source>
</evidence>
<protein>
    <submittedName>
        <fullName evidence="5">Methyltransferase srdJ</fullName>
    </submittedName>
</protein>
<dbReference type="CDD" id="cd02440">
    <property type="entry name" value="AdoMet_MTases"/>
    <property type="match status" value="1"/>
</dbReference>
<evidence type="ECO:0000256" key="1">
    <source>
        <dbReference type="ARBA" id="ARBA00008361"/>
    </source>
</evidence>
<keyword evidence="6" id="KW-1185">Reference proteome</keyword>
<dbReference type="InterPro" id="IPR029063">
    <property type="entry name" value="SAM-dependent_MTases_sf"/>
</dbReference>
<dbReference type="InterPro" id="IPR025714">
    <property type="entry name" value="Methyltranfer_dom"/>
</dbReference>
<organism evidence="5 6">
    <name type="scientific">Cladobotryum mycophilum</name>
    <dbReference type="NCBI Taxonomy" id="491253"/>
    <lineage>
        <taxon>Eukaryota</taxon>
        <taxon>Fungi</taxon>
        <taxon>Dikarya</taxon>
        <taxon>Ascomycota</taxon>
        <taxon>Pezizomycotina</taxon>
        <taxon>Sordariomycetes</taxon>
        <taxon>Hypocreomycetidae</taxon>
        <taxon>Hypocreales</taxon>
        <taxon>Hypocreaceae</taxon>
        <taxon>Cladobotryum</taxon>
    </lineage>
</organism>
<evidence type="ECO:0000256" key="3">
    <source>
        <dbReference type="ARBA" id="ARBA00022679"/>
    </source>
</evidence>
<dbReference type="PANTHER" id="PTHR12176">
    <property type="entry name" value="SAM-DEPENDENT METHYLTRANSFERASE SUPERFAMILY PROTEIN"/>
    <property type="match status" value="1"/>
</dbReference>
<feature type="domain" description="Methyltransferase" evidence="4">
    <location>
        <begin position="44"/>
        <end position="131"/>
    </location>
</feature>
<dbReference type="SUPFAM" id="SSF53335">
    <property type="entry name" value="S-adenosyl-L-methionine-dependent methyltransferases"/>
    <property type="match status" value="1"/>
</dbReference>
<keyword evidence="3" id="KW-0808">Transferase</keyword>
<name>A0ABR0SYA8_9HYPO</name>
<reference evidence="5 6" key="1">
    <citation type="submission" date="2024-01" db="EMBL/GenBank/DDBJ databases">
        <title>Complete genome of Cladobotryum mycophilum ATHUM6906.</title>
        <authorList>
            <person name="Christinaki A.C."/>
            <person name="Myridakis A.I."/>
            <person name="Kouvelis V.N."/>
        </authorList>
    </citation>
    <scope>NUCLEOTIDE SEQUENCE [LARGE SCALE GENOMIC DNA]</scope>
    <source>
        <strain evidence="5 6">ATHUM6906</strain>
    </source>
</reference>
<dbReference type="EMBL" id="JAVFKD010000002">
    <property type="protein sequence ID" value="KAK5996994.1"/>
    <property type="molecule type" value="Genomic_DNA"/>
</dbReference>
<dbReference type="GO" id="GO:0032259">
    <property type="term" value="P:methylation"/>
    <property type="evidence" value="ECO:0007669"/>
    <property type="project" value="UniProtKB-KW"/>
</dbReference>
<dbReference type="Proteomes" id="UP001338125">
    <property type="component" value="Unassembled WGS sequence"/>
</dbReference>
<evidence type="ECO:0000313" key="6">
    <source>
        <dbReference type="Proteomes" id="UP001338125"/>
    </source>
</evidence>
<dbReference type="Pfam" id="PF13847">
    <property type="entry name" value="Methyltransf_31"/>
    <property type="match status" value="1"/>
</dbReference>
<dbReference type="GO" id="GO:0008168">
    <property type="term" value="F:methyltransferase activity"/>
    <property type="evidence" value="ECO:0007669"/>
    <property type="project" value="UniProtKB-KW"/>
</dbReference>
<sequence>MPADFDKQSYWHNRFSTESSFEWLSSSEEFMFILQPYLSKLHPSSARILHLGSGTSDLQNHLRRLGFVNVTNVDYEPLAIERGRQMEEKSFGDVRMRYLVADATQLFNGDDGFQRHEKFDLVVDKSTADAVSCGGEEPLLSMASCIKDCLAKGAAWISMSYSSYRFDVDHLPFHVQVIAQISTPKAKETDPDIHHSCYLLRPK</sequence>
<accession>A0ABR0SYA8</accession>
<evidence type="ECO:0000256" key="2">
    <source>
        <dbReference type="ARBA" id="ARBA00022603"/>
    </source>
</evidence>
<comment type="caution">
    <text evidence="5">The sequence shown here is derived from an EMBL/GenBank/DDBJ whole genome shotgun (WGS) entry which is preliminary data.</text>
</comment>
<dbReference type="InterPro" id="IPR051419">
    <property type="entry name" value="Lys/N-term_MeTrsfase_sf"/>
</dbReference>